<dbReference type="EMBL" id="QRQE01000007">
    <property type="protein sequence ID" value="RHM79891.1"/>
    <property type="molecule type" value="Genomic_DNA"/>
</dbReference>
<sequence>GVENKNNFSGLSGLGEIVDKRRLLYNNNSAYKSICYGVYGNYGNIGNYGNYGNIGTCFYAGYSDVKI</sequence>
<dbReference type="RefSeq" id="WP_207663683.1">
    <property type="nucleotide sequence ID" value="NZ_QRQE01000007.1"/>
</dbReference>
<dbReference type="Proteomes" id="UP000285610">
    <property type="component" value="Unassembled WGS sequence"/>
</dbReference>
<protein>
    <submittedName>
        <fullName evidence="1">Uncharacterized protein</fullName>
    </submittedName>
</protein>
<comment type="caution">
    <text evidence="1">The sequence shown here is derived from an EMBL/GenBank/DDBJ whole genome shotgun (WGS) entry which is preliminary data.</text>
</comment>
<evidence type="ECO:0000313" key="1">
    <source>
        <dbReference type="EMBL" id="RHM79891.1"/>
    </source>
</evidence>
<proteinExistence type="predicted"/>
<feature type="non-terminal residue" evidence="1">
    <location>
        <position position="1"/>
    </location>
</feature>
<accession>A0A415SBW1</accession>
<dbReference type="AlphaFoldDB" id="A0A415SBW1"/>
<evidence type="ECO:0000313" key="2">
    <source>
        <dbReference type="Proteomes" id="UP000285610"/>
    </source>
</evidence>
<organism evidence="1 2">
    <name type="scientific">Mediterraneibacter gnavus</name>
    <name type="common">Ruminococcus gnavus</name>
    <dbReference type="NCBI Taxonomy" id="33038"/>
    <lineage>
        <taxon>Bacteria</taxon>
        <taxon>Bacillati</taxon>
        <taxon>Bacillota</taxon>
        <taxon>Clostridia</taxon>
        <taxon>Lachnospirales</taxon>
        <taxon>Lachnospiraceae</taxon>
        <taxon>Mediterraneibacter</taxon>
    </lineage>
</organism>
<gene>
    <name evidence="1" type="ORF">DWZ50_04025</name>
</gene>
<name>A0A415SBW1_MEDGN</name>
<reference evidence="1 2" key="1">
    <citation type="submission" date="2018-08" db="EMBL/GenBank/DDBJ databases">
        <title>A genome reference for cultivated species of the human gut microbiota.</title>
        <authorList>
            <person name="Zou Y."/>
            <person name="Xue W."/>
            <person name="Luo G."/>
        </authorList>
    </citation>
    <scope>NUCLEOTIDE SEQUENCE [LARGE SCALE GENOMIC DNA]</scope>
    <source>
        <strain evidence="1 2">AF33-12</strain>
    </source>
</reference>